<protein>
    <submittedName>
        <fullName evidence="7">Carboxylate--amine ligase</fullName>
    </submittedName>
</protein>
<dbReference type="InterPro" id="IPR051538">
    <property type="entry name" value="Acyl-CoA_Synth/Transferase"/>
</dbReference>
<dbReference type="Proteomes" id="UP000265882">
    <property type="component" value="Unassembled WGS sequence"/>
</dbReference>
<dbReference type="PANTHER" id="PTHR43334:SF1">
    <property type="entry name" value="3-HYDROXYPROPIONATE--COA LIGASE [ADP-FORMING]"/>
    <property type="match status" value="1"/>
</dbReference>
<dbReference type="FunFam" id="3.30.1490.20:FF:000020">
    <property type="entry name" value="Protein lysine acetyltransferase"/>
    <property type="match status" value="1"/>
</dbReference>
<dbReference type="GO" id="GO:0016874">
    <property type="term" value="F:ligase activity"/>
    <property type="evidence" value="ECO:0007669"/>
    <property type="project" value="UniProtKB-KW"/>
</dbReference>
<gene>
    <name evidence="7" type="ORF">C4520_03250</name>
</gene>
<dbReference type="PROSITE" id="PS50975">
    <property type="entry name" value="ATP_GRASP"/>
    <property type="match status" value="1"/>
</dbReference>
<feature type="domain" description="ATP-grasp" evidence="6">
    <location>
        <begin position="21"/>
        <end position="57"/>
    </location>
</feature>
<comment type="similarity">
    <text evidence="4">In the N-terminal section; belongs to the acetate CoA ligase alpha subunit family.</text>
</comment>
<dbReference type="InterPro" id="IPR013815">
    <property type="entry name" value="ATP_grasp_subdomain_1"/>
</dbReference>
<evidence type="ECO:0000259" key="6">
    <source>
        <dbReference type="PROSITE" id="PS50975"/>
    </source>
</evidence>
<dbReference type="Gene3D" id="3.30.1490.20">
    <property type="entry name" value="ATP-grasp fold, A domain"/>
    <property type="match status" value="1"/>
</dbReference>
<proteinExistence type="inferred from homology"/>
<dbReference type="InterPro" id="IPR011761">
    <property type="entry name" value="ATP-grasp"/>
</dbReference>
<dbReference type="Gene3D" id="3.30.470.20">
    <property type="entry name" value="ATP-grasp fold, B domain"/>
    <property type="match status" value="1"/>
</dbReference>
<keyword evidence="1 7" id="KW-0436">Ligase</keyword>
<evidence type="ECO:0000313" key="7">
    <source>
        <dbReference type="EMBL" id="RJP24873.1"/>
    </source>
</evidence>
<evidence type="ECO:0000256" key="3">
    <source>
        <dbReference type="ARBA" id="ARBA00022840"/>
    </source>
</evidence>
<keyword evidence="3 5" id="KW-0067">ATP-binding</keyword>
<evidence type="ECO:0000256" key="4">
    <source>
        <dbReference type="ARBA" id="ARBA00060888"/>
    </source>
</evidence>
<dbReference type="EMBL" id="QZKU01000029">
    <property type="protein sequence ID" value="RJP24873.1"/>
    <property type="molecule type" value="Genomic_DNA"/>
</dbReference>
<dbReference type="AlphaFoldDB" id="A0A3A4NWM0"/>
<keyword evidence="2 5" id="KW-0547">Nucleotide-binding</keyword>
<dbReference type="SUPFAM" id="SSF56059">
    <property type="entry name" value="Glutathione synthetase ATP-binding domain-like"/>
    <property type="match status" value="1"/>
</dbReference>
<dbReference type="PANTHER" id="PTHR43334">
    <property type="entry name" value="ACETATE--COA LIGASE [ADP-FORMING]"/>
    <property type="match status" value="1"/>
</dbReference>
<dbReference type="GO" id="GO:0046872">
    <property type="term" value="F:metal ion binding"/>
    <property type="evidence" value="ECO:0007669"/>
    <property type="project" value="InterPro"/>
</dbReference>
<evidence type="ECO:0000313" key="8">
    <source>
        <dbReference type="Proteomes" id="UP000265882"/>
    </source>
</evidence>
<name>A0A3A4NWM0_ABYX5</name>
<comment type="caution">
    <text evidence="7">The sequence shown here is derived from an EMBL/GenBank/DDBJ whole genome shotgun (WGS) entry which is preliminary data.</text>
</comment>
<evidence type="ECO:0000256" key="1">
    <source>
        <dbReference type="ARBA" id="ARBA00022598"/>
    </source>
</evidence>
<dbReference type="Pfam" id="PF13549">
    <property type="entry name" value="ATP-grasp_5"/>
    <property type="match status" value="1"/>
</dbReference>
<reference evidence="7 8" key="1">
    <citation type="journal article" date="2017" name="ISME J.">
        <title>Energy and carbon metabolisms in a deep terrestrial subsurface fluid microbial community.</title>
        <authorList>
            <person name="Momper L."/>
            <person name="Jungbluth S.P."/>
            <person name="Lee M.D."/>
            <person name="Amend J.P."/>
        </authorList>
    </citation>
    <scope>NUCLEOTIDE SEQUENCE [LARGE SCALE GENOMIC DNA]</scope>
    <source>
        <strain evidence="7">SURF_5</strain>
    </source>
</reference>
<dbReference type="GO" id="GO:0005524">
    <property type="term" value="F:ATP binding"/>
    <property type="evidence" value="ECO:0007669"/>
    <property type="project" value="UniProtKB-UniRule"/>
</dbReference>
<accession>A0A3A4NWM0</accession>
<evidence type="ECO:0000256" key="2">
    <source>
        <dbReference type="ARBA" id="ARBA00022741"/>
    </source>
</evidence>
<evidence type="ECO:0000256" key="5">
    <source>
        <dbReference type="PROSITE-ProRule" id="PRU00409"/>
    </source>
</evidence>
<organism evidence="7 8">
    <name type="scientific">Abyssobacteria bacterium (strain SURF_5)</name>
    <dbReference type="NCBI Taxonomy" id="2093360"/>
    <lineage>
        <taxon>Bacteria</taxon>
        <taxon>Pseudomonadati</taxon>
        <taxon>Candidatus Hydrogenedentota</taxon>
        <taxon>Candidatus Abyssobacteria</taxon>
    </lineage>
</organism>
<sequence>MELITQALKAGQRTLSEYQSKQLLSAYGIPVTREFLAKDKKEALEYAKKIGYPVVLKGCSPALTHKTERQLVAVKLRDEKEVGEAFDAITKRAGEPMDGILVQEMISGSRELVVGLTRDEQFGPCAMLGLGGIFVEVLKQVTFRIAPLEERDALEMMDELPGKKMLEAFRGEPPVDRKTLAKILMTIGNIGLENDAVKEIDVNPLIVSGDKPVAVDALVVLGD</sequence>